<gene>
    <name evidence="2" type="ORF">KEF29_11390</name>
</gene>
<comment type="caution">
    <text evidence="2">The sequence shown here is derived from an EMBL/GenBank/DDBJ whole genome shotgun (WGS) entry which is preliminary data.</text>
</comment>
<evidence type="ECO:0000313" key="2">
    <source>
        <dbReference type="EMBL" id="MBR8639712.1"/>
    </source>
</evidence>
<dbReference type="EMBL" id="JAGTPG010000002">
    <property type="protein sequence ID" value="MBR8639712.1"/>
    <property type="molecule type" value="Genomic_DNA"/>
</dbReference>
<feature type="region of interest" description="Disordered" evidence="1">
    <location>
        <begin position="1"/>
        <end position="29"/>
    </location>
</feature>
<dbReference type="InterPro" id="IPR036278">
    <property type="entry name" value="Sialidase_sf"/>
</dbReference>
<name>A0A941FGM6_9ACTN</name>
<evidence type="ECO:0000256" key="1">
    <source>
        <dbReference type="SAM" id="MobiDB-lite"/>
    </source>
</evidence>
<organism evidence="2 3">
    <name type="scientific">Streptomyces tuirus</name>
    <dbReference type="NCBI Taxonomy" id="68278"/>
    <lineage>
        <taxon>Bacteria</taxon>
        <taxon>Bacillati</taxon>
        <taxon>Actinomycetota</taxon>
        <taxon>Actinomycetes</taxon>
        <taxon>Kitasatosporales</taxon>
        <taxon>Streptomycetaceae</taxon>
        <taxon>Streptomyces</taxon>
    </lineage>
</organism>
<feature type="compositionally biased region" description="Low complexity" evidence="1">
    <location>
        <begin position="20"/>
        <end position="29"/>
    </location>
</feature>
<dbReference type="SUPFAM" id="SSF50939">
    <property type="entry name" value="Sialidases"/>
    <property type="match status" value="1"/>
</dbReference>
<dbReference type="Proteomes" id="UP000682308">
    <property type="component" value="Unassembled WGS sequence"/>
</dbReference>
<reference evidence="2 3" key="1">
    <citation type="submission" date="2021-04" db="EMBL/GenBank/DDBJ databases">
        <title>Characterization of the biosynthetic gene cluster of new lipopeptides with antitumor activity in the genome of the marine Streptomyces PHM034.</title>
        <authorList>
            <person name="Ceniceros A."/>
            <person name="Canedo L."/>
            <person name="Mendez C."/>
            <person name="Olano C."/>
            <person name="Schleissner C."/>
            <person name="Cuevas C."/>
            <person name="De La Calle F."/>
            <person name="Salas J.A."/>
        </authorList>
    </citation>
    <scope>NUCLEOTIDE SEQUENCE [LARGE SCALE GENOMIC DNA]</scope>
    <source>
        <strain evidence="2 3">PHM034</strain>
    </source>
</reference>
<dbReference type="AlphaFoldDB" id="A0A941FGM6"/>
<protein>
    <recommendedName>
        <fullName evidence="4">Sialidase domain-containing protein</fullName>
    </recommendedName>
</protein>
<accession>A0A941FGM6</accession>
<evidence type="ECO:0000313" key="3">
    <source>
        <dbReference type="Proteomes" id="UP000682308"/>
    </source>
</evidence>
<keyword evidence="3" id="KW-1185">Reference proteome</keyword>
<proteinExistence type="predicted"/>
<evidence type="ECO:0008006" key="4">
    <source>
        <dbReference type="Google" id="ProtNLM"/>
    </source>
</evidence>
<sequence>MVSIVLTGPWTGPGDGTGPGAPRAARQPRSLTVKVSYDGGRTWKPATVPTAANGKRYLTLTHPARPGPAHHGR</sequence>